<sequence>MQGFSPKSVQAINDFVGNLGMSPVGPAEDGSYNFAFERAGILGFAPSADGKRAIMSLKAARADRPTADDMARFLSLAQRDPMTQLPITAGMVGGAFVLAANIPSNAFDLQKIEHCLDRLIQLQSGAP</sequence>
<dbReference type="SUPFAM" id="SSF69635">
    <property type="entry name" value="Type III secretory system chaperone-like"/>
    <property type="match status" value="1"/>
</dbReference>
<dbReference type="Pfam" id="PF05932">
    <property type="entry name" value="CesT"/>
    <property type="match status" value="1"/>
</dbReference>
<proteinExistence type="predicted"/>
<gene>
    <name evidence="1" type="ORF">AABB29_00620</name>
</gene>
<dbReference type="InterPro" id="IPR010261">
    <property type="entry name" value="Tir_chaperone"/>
</dbReference>
<evidence type="ECO:0000313" key="1">
    <source>
        <dbReference type="EMBL" id="WZC49198.1"/>
    </source>
</evidence>
<name>A0ABZ2V3X1_9RHOB</name>
<dbReference type="Proteomes" id="UP001440612">
    <property type="component" value="Chromosome"/>
</dbReference>
<evidence type="ECO:0000313" key="2">
    <source>
        <dbReference type="Proteomes" id="UP001440612"/>
    </source>
</evidence>
<dbReference type="Gene3D" id="3.30.1460.10">
    <property type="match status" value="1"/>
</dbReference>
<reference evidence="2" key="1">
    <citation type="submission" date="2024-04" db="EMBL/GenBank/DDBJ databases">
        <title>Phylogenomic analyses of a clade within the roseobacter group suggest taxonomic reassignments of species of the genera Aestuariivita, Citreicella, Loktanella, Nautella, Pelagibaca, Ruegeria, Thalassobius, Thiobacimonas and Tropicibacter, and the proposal o.</title>
        <authorList>
            <person name="Jeon C.O."/>
        </authorList>
    </citation>
    <scope>NUCLEOTIDE SEQUENCE [LARGE SCALE GENOMIC DNA]</scope>
    <source>
        <strain evidence="2">BS5-3</strain>
    </source>
</reference>
<dbReference type="EMBL" id="CP150951">
    <property type="protein sequence ID" value="WZC49198.1"/>
    <property type="molecule type" value="Genomic_DNA"/>
</dbReference>
<keyword evidence="2" id="KW-1185">Reference proteome</keyword>
<dbReference type="RefSeq" id="WP_341367309.1">
    <property type="nucleotide sequence ID" value="NZ_CP150951.2"/>
</dbReference>
<accession>A0ABZ2V3X1</accession>
<protein>
    <submittedName>
        <fullName evidence="1">CesT family type III secretion system chaperone</fullName>
    </submittedName>
</protein>
<organism evidence="1 2">
    <name type="scientific">Yoonia phaeophyticola</name>
    <dbReference type="NCBI Taxonomy" id="3137369"/>
    <lineage>
        <taxon>Bacteria</taxon>
        <taxon>Pseudomonadati</taxon>
        <taxon>Pseudomonadota</taxon>
        <taxon>Alphaproteobacteria</taxon>
        <taxon>Rhodobacterales</taxon>
        <taxon>Paracoccaceae</taxon>
        <taxon>Yoonia</taxon>
    </lineage>
</organism>